<reference evidence="1 2" key="1">
    <citation type="submission" date="2016-10" db="EMBL/GenBank/DDBJ databases">
        <authorList>
            <person name="Varghese N."/>
            <person name="Submissions S."/>
        </authorList>
    </citation>
    <scope>NUCLEOTIDE SEQUENCE [LARGE SCALE GENOMIC DNA]</scope>
    <source>
        <strain evidence="1 2">LMG 22274</strain>
    </source>
</reference>
<protein>
    <submittedName>
        <fullName evidence="1">Uncharacterized protein</fullName>
    </submittedName>
</protein>
<evidence type="ECO:0000313" key="2">
    <source>
        <dbReference type="Proteomes" id="UP000183529"/>
    </source>
</evidence>
<sequence length="103" mass="11390">MKDAIYMVRGTDGSLPLSFIDRAIELARSQAEENGLDRVHIWVKPCRGVRADPDSNVVAVMWSSDEIPPKSSFDLEDHAYLGVFTIEPMSAEQKLVAQSGARV</sequence>
<dbReference type="AlphaFoldDB" id="A0AAQ1GJ36"/>
<accession>A0AAQ1GJ36</accession>
<name>A0AAQ1GJ36_9BURK</name>
<gene>
    <name evidence="1" type="ORF">SAMN05216550_113170</name>
</gene>
<organism evidence="1 2">
    <name type="scientific">Paraburkholderia tropica</name>
    <dbReference type="NCBI Taxonomy" id="92647"/>
    <lineage>
        <taxon>Bacteria</taxon>
        <taxon>Pseudomonadati</taxon>
        <taxon>Pseudomonadota</taxon>
        <taxon>Betaproteobacteria</taxon>
        <taxon>Burkholderiales</taxon>
        <taxon>Burkholderiaceae</taxon>
        <taxon>Paraburkholderia</taxon>
    </lineage>
</organism>
<dbReference type="EMBL" id="FNZM01000013">
    <property type="protein sequence ID" value="SEK02417.1"/>
    <property type="molecule type" value="Genomic_DNA"/>
</dbReference>
<dbReference type="RefSeq" id="WP_080180748.1">
    <property type="nucleotide sequence ID" value="NZ_CADFGN010000001.1"/>
</dbReference>
<dbReference type="Proteomes" id="UP000183529">
    <property type="component" value="Unassembled WGS sequence"/>
</dbReference>
<proteinExistence type="predicted"/>
<evidence type="ECO:0000313" key="1">
    <source>
        <dbReference type="EMBL" id="SEK02417.1"/>
    </source>
</evidence>
<comment type="caution">
    <text evidence="1">The sequence shown here is derived from an EMBL/GenBank/DDBJ whole genome shotgun (WGS) entry which is preliminary data.</text>
</comment>